<dbReference type="EMBL" id="AZGR01000104">
    <property type="protein sequence ID" value="ETA85864.1"/>
    <property type="molecule type" value="Genomic_DNA"/>
</dbReference>
<dbReference type="FunFam" id="1.10.10.60:FF:000141">
    <property type="entry name" value="TetR family transcriptional regulator"/>
    <property type="match status" value="1"/>
</dbReference>
<gene>
    <name evidence="6" type="ORF">A628_04126</name>
</gene>
<dbReference type="SUPFAM" id="SSF48498">
    <property type="entry name" value="Tetracyclin repressor-like, C-terminal domain"/>
    <property type="match status" value="1"/>
</dbReference>
<dbReference type="Gene3D" id="1.10.357.10">
    <property type="entry name" value="Tetracycline Repressor, domain 2"/>
    <property type="match status" value="1"/>
</dbReference>
<comment type="caution">
    <text evidence="6">The sequence shown here is derived from an EMBL/GenBank/DDBJ whole genome shotgun (WGS) entry which is preliminary data.</text>
</comment>
<dbReference type="HOGENOM" id="CLU_069356_27_0_6"/>
<dbReference type="SUPFAM" id="SSF46689">
    <property type="entry name" value="Homeodomain-like"/>
    <property type="match status" value="1"/>
</dbReference>
<dbReference type="InterPro" id="IPR050109">
    <property type="entry name" value="HTH-type_TetR-like_transc_reg"/>
</dbReference>
<feature type="DNA-binding region" description="H-T-H motif" evidence="4">
    <location>
        <begin position="63"/>
        <end position="82"/>
    </location>
</feature>
<dbReference type="AlphaFoldDB" id="V7IKM6"/>
<dbReference type="Proteomes" id="UP000018534">
    <property type="component" value="Unassembled WGS sequence"/>
</dbReference>
<evidence type="ECO:0000313" key="7">
    <source>
        <dbReference type="Proteomes" id="UP000018534"/>
    </source>
</evidence>
<proteinExistence type="predicted"/>
<organism evidence="6 7">
    <name type="scientific">Salmonella enterica subsp. enterica serovar Cubana str. 76814</name>
    <dbReference type="NCBI Taxonomy" id="1192560"/>
    <lineage>
        <taxon>Bacteria</taxon>
        <taxon>Pseudomonadati</taxon>
        <taxon>Pseudomonadota</taxon>
        <taxon>Gammaproteobacteria</taxon>
        <taxon>Enterobacterales</taxon>
        <taxon>Enterobacteriaceae</taxon>
        <taxon>Salmonella</taxon>
    </lineage>
</organism>
<evidence type="ECO:0000256" key="4">
    <source>
        <dbReference type="PROSITE-ProRule" id="PRU00335"/>
    </source>
</evidence>
<evidence type="ECO:0000256" key="2">
    <source>
        <dbReference type="ARBA" id="ARBA00023125"/>
    </source>
</evidence>
<dbReference type="GO" id="GO:0003700">
    <property type="term" value="F:DNA-binding transcription factor activity"/>
    <property type="evidence" value="ECO:0007669"/>
    <property type="project" value="TreeGrafter"/>
</dbReference>
<dbReference type="InterPro" id="IPR001647">
    <property type="entry name" value="HTH_TetR"/>
</dbReference>
<dbReference type="InterPro" id="IPR036271">
    <property type="entry name" value="Tet_transcr_reg_TetR-rel_C_sf"/>
</dbReference>
<dbReference type="PROSITE" id="PS50977">
    <property type="entry name" value="HTH_TETR_2"/>
    <property type="match status" value="1"/>
</dbReference>
<keyword evidence="1" id="KW-0805">Transcription regulation</keyword>
<dbReference type="PRINTS" id="PR00455">
    <property type="entry name" value="HTHTETR"/>
</dbReference>
<evidence type="ECO:0000256" key="1">
    <source>
        <dbReference type="ARBA" id="ARBA00023015"/>
    </source>
</evidence>
<feature type="domain" description="HTH tetR-type" evidence="5">
    <location>
        <begin position="40"/>
        <end position="100"/>
    </location>
</feature>
<dbReference type="GO" id="GO:0000976">
    <property type="term" value="F:transcription cis-regulatory region binding"/>
    <property type="evidence" value="ECO:0007669"/>
    <property type="project" value="TreeGrafter"/>
</dbReference>
<dbReference type="InterPro" id="IPR039536">
    <property type="entry name" value="TetR_C_Proteobacteria"/>
</dbReference>
<keyword evidence="2 4" id="KW-0238">DNA-binding</keyword>
<dbReference type="InterPro" id="IPR009057">
    <property type="entry name" value="Homeodomain-like_sf"/>
</dbReference>
<dbReference type="PANTHER" id="PTHR30055:SF146">
    <property type="entry name" value="HTH-TYPE TRANSCRIPTIONAL DUAL REGULATOR CECR"/>
    <property type="match status" value="1"/>
</dbReference>
<name>V7IKM6_SALET</name>
<keyword evidence="3" id="KW-0804">Transcription</keyword>
<dbReference type="Gene3D" id="1.10.10.60">
    <property type="entry name" value="Homeodomain-like"/>
    <property type="match status" value="1"/>
</dbReference>
<accession>V7IKM6</accession>
<evidence type="ECO:0000259" key="5">
    <source>
        <dbReference type="PROSITE" id="PS50977"/>
    </source>
</evidence>
<sequence length="237" mass="26452">MVRSSFIPDKEVQMSVSTKTSIDTRRKNKILSNDIVSNLPEKAQRVLEGAKAIFLERGYAAASTDMIQQAAGVSKSTVYAYYPNKEALFTAVIEIECERFLQKVHKIKISGKDIYDKLFKIARTYLDIVLSENGLALYRVVASETPRFPELGRRFYLAGPEKINNIVEEILQQAESKGEISLGGIGRNAVASLFVNMVRGEPQIQCLMHPKSSTSAAQRDQWAKDAVNAFLLAFRKG</sequence>
<reference evidence="6 7" key="1">
    <citation type="journal article" date="2014" name="Genome Announc.">
        <title>Whole-Genome Sequencing of Salmonella enterica subsp. enterica Serovar Cubana Strains Isolated from Agricultural Sources.</title>
        <authorList>
            <person name="Benahmed F.H."/>
            <person name="Gopinath G.R."/>
            <person name="Wang H."/>
            <person name="Jean-Gilles Beaubrun J."/>
            <person name="Grim C."/>
            <person name="Cheng C.M."/>
            <person name="McClelland M."/>
            <person name="Ayers S."/>
            <person name="Abbott J."/>
            <person name="Desai P."/>
            <person name="Frye J.G."/>
            <person name="Weinstock G."/>
            <person name="Hammack T.S."/>
            <person name="Hanes D.E."/>
            <person name="Rasmussen M.A."/>
            <person name="Davidson M.K."/>
        </authorList>
    </citation>
    <scope>NUCLEOTIDE SEQUENCE [LARGE SCALE GENOMIC DNA]</scope>
    <source>
        <strain evidence="6">76814</strain>
    </source>
</reference>
<protein>
    <submittedName>
        <fullName evidence="6">Transcriptional regulator, TetR family</fullName>
    </submittedName>
</protein>
<dbReference type="PANTHER" id="PTHR30055">
    <property type="entry name" value="HTH-TYPE TRANSCRIPTIONAL REGULATOR RUTR"/>
    <property type="match status" value="1"/>
</dbReference>
<evidence type="ECO:0000256" key="3">
    <source>
        <dbReference type="ARBA" id="ARBA00023163"/>
    </source>
</evidence>
<dbReference type="Pfam" id="PF14246">
    <property type="entry name" value="TetR_C_7"/>
    <property type="match status" value="1"/>
</dbReference>
<dbReference type="Pfam" id="PF00440">
    <property type="entry name" value="TetR_N"/>
    <property type="match status" value="1"/>
</dbReference>
<dbReference type="PATRIC" id="fig|1192560.4.peg.3847"/>
<evidence type="ECO:0000313" key="6">
    <source>
        <dbReference type="EMBL" id="ETA85864.1"/>
    </source>
</evidence>